<dbReference type="Pfam" id="PF06699">
    <property type="entry name" value="PIG-F"/>
    <property type="match status" value="1"/>
</dbReference>
<evidence type="ECO:0000256" key="5">
    <source>
        <dbReference type="ARBA" id="ARBA00022824"/>
    </source>
</evidence>
<dbReference type="InterPro" id="IPR009580">
    <property type="entry name" value="GPI_biosynthesis_protein_Pig-F"/>
</dbReference>
<evidence type="ECO:0000313" key="10">
    <source>
        <dbReference type="Proteomes" id="UP000092600"/>
    </source>
</evidence>
<protein>
    <submittedName>
        <fullName evidence="9">Phosphatidylinositol-glycan biosynthesis class F protein</fullName>
    </submittedName>
</protein>
<comment type="caution">
    <text evidence="9">The sequence shown here is derived from an EMBL/GenBank/DDBJ whole genome shotgun (WGS) entry which is preliminary data.</text>
</comment>
<evidence type="ECO:0000256" key="8">
    <source>
        <dbReference type="SAM" id="Phobius"/>
    </source>
</evidence>
<dbReference type="GO" id="GO:0005789">
    <property type="term" value="C:endoplasmic reticulum membrane"/>
    <property type="evidence" value="ECO:0007669"/>
    <property type="project" value="UniProtKB-SubCell"/>
</dbReference>
<keyword evidence="5" id="KW-0256">Endoplasmic reticulum</keyword>
<evidence type="ECO:0000256" key="2">
    <source>
        <dbReference type="ARBA" id="ARBA00004687"/>
    </source>
</evidence>
<evidence type="ECO:0000256" key="6">
    <source>
        <dbReference type="ARBA" id="ARBA00022989"/>
    </source>
</evidence>
<name>A0A199VAS6_ANACO</name>
<keyword evidence="7 8" id="KW-0472">Membrane</keyword>
<feature type="transmembrane region" description="Helical" evidence="8">
    <location>
        <begin position="87"/>
        <end position="110"/>
    </location>
</feature>
<dbReference type="GO" id="GO:0006506">
    <property type="term" value="P:GPI anchor biosynthetic process"/>
    <property type="evidence" value="ECO:0007669"/>
    <property type="project" value="UniProtKB-UniPathway"/>
</dbReference>
<feature type="transmembrane region" description="Helical" evidence="8">
    <location>
        <begin position="157"/>
        <end position="174"/>
    </location>
</feature>
<evidence type="ECO:0000256" key="7">
    <source>
        <dbReference type="ARBA" id="ARBA00023136"/>
    </source>
</evidence>
<gene>
    <name evidence="9" type="ORF">ACMD2_18614</name>
</gene>
<evidence type="ECO:0000256" key="1">
    <source>
        <dbReference type="ARBA" id="ARBA00004477"/>
    </source>
</evidence>
<dbReference type="STRING" id="4615.A0A199VAS6"/>
<organism evidence="9 10">
    <name type="scientific">Ananas comosus</name>
    <name type="common">Pineapple</name>
    <name type="synonym">Ananas ananas</name>
    <dbReference type="NCBI Taxonomy" id="4615"/>
    <lineage>
        <taxon>Eukaryota</taxon>
        <taxon>Viridiplantae</taxon>
        <taxon>Streptophyta</taxon>
        <taxon>Embryophyta</taxon>
        <taxon>Tracheophyta</taxon>
        <taxon>Spermatophyta</taxon>
        <taxon>Magnoliopsida</taxon>
        <taxon>Liliopsida</taxon>
        <taxon>Poales</taxon>
        <taxon>Bromeliaceae</taxon>
        <taxon>Bromelioideae</taxon>
        <taxon>Ananas</taxon>
    </lineage>
</organism>
<dbReference type="UniPathway" id="UPA00196"/>
<feature type="transmembrane region" description="Helical" evidence="8">
    <location>
        <begin position="194"/>
        <end position="214"/>
    </location>
</feature>
<sequence>MGTARIGAAAASTLHSLCALGVAAAYFLAQRVCVLDLVAHPAQTLRLLLVIEAPITIGVYSWLRRDTHGCSVVPCPAPVWKAIGRGLLALPVGAAINAFGAIVLGAPVGIKYWTVTAYWSLLMSLFTFVPAACAFGPSRMDWQRILSFSKLLDAVDYMISVPAYGAIIGAWIGAWPMPLDWERPWQEWPICVTYGAIAGYLTGMVASVVFIVALHRKVHAKGE</sequence>
<comment type="subcellular location">
    <subcellularLocation>
        <location evidence="1">Endoplasmic reticulum membrane</location>
        <topology evidence="1">Multi-pass membrane protein</topology>
    </subcellularLocation>
</comment>
<feature type="transmembrane region" description="Helical" evidence="8">
    <location>
        <begin position="116"/>
        <end position="136"/>
    </location>
</feature>
<feature type="transmembrane region" description="Helical" evidence="8">
    <location>
        <begin position="45"/>
        <end position="63"/>
    </location>
</feature>
<dbReference type="EMBL" id="LSRQ01002553">
    <property type="protein sequence ID" value="OAY73986.1"/>
    <property type="molecule type" value="Genomic_DNA"/>
</dbReference>
<keyword evidence="4 8" id="KW-0812">Transmembrane</keyword>
<keyword evidence="6 8" id="KW-1133">Transmembrane helix</keyword>
<reference evidence="9 10" key="1">
    <citation type="journal article" date="2016" name="DNA Res.">
        <title>The draft genome of MD-2 pineapple using hybrid error correction of long reads.</title>
        <authorList>
            <person name="Redwan R.M."/>
            <person name="Saidin A."/>
            <person name="Kumar S.V."/>
        </authorList>
    </citation>
    <scope>NUCLEOTIDE SEQUENCE [LARGE SCALE GENOMIC DNA]</scope>
    <source>
        <strain evidence="10">cv. MD2</strain>
        <tissue evidence="9">Leaf</tissue>
    </source>
</reference>
<dbReference type="AlphaFoldDB" id="A0A199VAS6"/>
<dbReference type="Proteomes" id="UP000092600">
    <property type="component" value="Unassembled WGS sequence"/>
</dbReference>
<evidence type="ECO:0000313" key="9">
    <source>
        <dbReference type="EMBL" id="OAY73986.1"/>
    </source>
</evidence>
<evidence type="ECO:0000256" key="3">
    <source>
        <dbReference type="ARBA" id="ARBA00022502"/>
    </source>
</evidence>
<comment type="pathway">
    <text evidence="2">Glycolipid biosynthesis; glycosylphosphatidylinositol-anchor biosynthesis.</text>
</comment>
<keyword evidence="3" id="KW-0337">GPI-anchor biosynthesis</keyword>
<proteinExistence type="predicted"/>
<accession>A0A199VAS6</accession>
<evidence type="ECO:0000256" key="4">
    <source>
        <dbReference type="ARBA" id="ARBA00022692"/>
    </source>
</evidence>